<dbReference type="GO" id="GO:0008168">
    <property type="term" value="F:methyltransferase activity"/>
    <property type="evidence" value="ECO:0007669"/>
    <property type="project" value="UniProtKB-KW"/>
</dbReference>
<keyword evidence="2" id="KW-0949">S-adenosyl-L-methionine</keyword>
<evidence type="ECO:0000259" key="3">
    <source>
        <dbReference type="Pfam" id="PF05175"/>
    </source>
</evidence>
<evidence type="ECO:0000256" key="2">
    <source>
        <dbReference type="ARBA" id="ARBA00022691"/>
    </source>
</evidence>
<dbReference type="Pfam" id="PF05175">
    <property type="entry name" value="MTS"/>
    <property type="match status" value="1"/>
</dbReference>
<evidence type="ECO:0000313" key="5">
    <source>
        <dbReference type="Proteomes" id="UP001144323"/>
    </source>
</evidence>
<dbReference type="AlphaFoldDB" id="A0A9W6GWU1"/>
<sequence>MNGDDTDGFLGGRLRLRQGRGHRAGHDAVLLAEAVSPTQTGLILDVGAGAGAVGLMAAVLAPQARVGLVEIDAASCALARENIDANRLAERVTAHEADIANAASRRAAGLVDGAAAVVLTNPPFYEAGRVRVTPDAAKARAHVAAMSLADWARAALALLAPGGTFIMIHRADALADCLAAVSGRIGGVSVEPLHARPQAQAIRILLSGVKGSKAPLALLPSRLIQATPGRRE</sequence>
<dbReference type="InterPro" id="IPR029063">
    <property type="entry name" value="SAM-dependent_MTases_sf"/>
</dbReference>
<dbReference type="RefSeq" id="WP_281804503.1">
    <property type="nucleotide sequence ID" value="NZ_BSEC01000001.1"/>
</dbReference>
<reference evidence="4" key="1">
    <citation type="journal article" date="2023" name="Int. J. Syst. Evol. Microbiol.">
        <title>Methylocystis iwaonis sp. nov., a type II methane-oxidizing bacterium from surface soil of a rice paddy field in Japan, and emended description of the genus Methylocystis (ex Whittenbury et al. 1970) Bowman et al. 1993.</title>
        <authorList>
            <person name="Kaise H."/>
            <person name="Sawadogo J.B."/>
            <person name="Alam M.S."/>
            <person name="Ueno C."/>
            <person name="Dianou D."/>
            <person name="Shinjo R."/>
            <person name="Asakawa S."/>
        </authorList>
    </citation>
    <scope>NUCLEOTIDE SEQUENCE</scope>
    <source>
        <strain evidence="4">LMG27198</strain>
    </source>
</reference>
<gene>
    <name evidence="4" type="ORF">LMG27198_34610</name>
</gene>
<name>A0A9W6GWU1_9HYPH</name>
<evidence type="ECO:0000313" key="4">
    <source>
        <dbReference type="EMBL" id="GLI94469.1"/>
    </source>
</evidence>
<dbReference type="Gene3D" id="3.40.50.150">
    <property type="entry name" value="Vaccinia Virus protein VP39"/>
    <property type="match status" value="1"/>
</dbReference>
<accession>A0A9W6GWU1</accession>
<protein>
    <submittedName>
        <fullName evidence="4">Methyltransferase</fullName>
    </submittedName>
</protein>
<dbReference type="PANTHER" id="PTHR47739:SF1">
    <property type="entry name" value="TRNA1(VAL) (ADENINE(37)-N6)-METHYLTRANSFERASE"/>
    <property type="match status" value="1"/>
</dbReference>
<dbReference type="Proteomes" id="UP001144323">
    <property type="component" value="Unassembled WGS sequence"/>
</dbReference>
<dbReference type="SUPFAM" id="SSF53335">
    <property type="entry name" value="S-adenosyl-L-methionine-dependent methyltransferases"/>
    <property type="match status" value="1"/>
</dbReference>
<evidence type="ECO:0000256" key="1">
    <source>
        <dbReference type="ARBA" id="ARBA00022603"/>
    </source>
</evidence>
<keyword evidence="1 4" id="KW-0489">Methyltransferase</keyword>
<comment type="caution">
    <text evidence="4">The sequence shown here is derived from an EMBL/GenBank/DDBJ whole genome shotgun (WGS) entry which is preliminary data.</text>
</comment>
<dbReference type="InterPro" id="IPR007848">
    <property type="entry name" value="Small_mtfrase_dom"/>
</dbReference>
<keyword evidence="5" id="KW-1185">Reference proteome</keyword>
<keyword evidence="1 4" id="KW-0808">Transferase</keyword>
<feature type="domain" description="Methyltransferase small" evidence="3">
    <location>
        <begin position="30"/>
        <end position="131"/>
    </location>
</feature>
<dbReference type="CDD" id="cd02440">
    <property type="entry name" value="AdoMet_MTases"/>
    <property type="match status" value="1"/>
</dbReference>
<dbReference type="GO" id="GO:0032259">
    <property type="term" value="P:methylation"/>
    <property type="evidence" value="ECO:0007669"/>
    <property type="project" value="UniProtKB-KW"/>
</dbReference>
<dbReference type="EMBL" id="BSEC01000001">
    <property type="protein sequence ID" value="GLI94469.1"/>
    <property type="molecule type" value="Genomic_DNA"/>
</dbReference>
<dbReference type="PANTHER" id="PTHR47739">
    <property type="entry name" value="TRNA1(VAL) (ADENINE(37)-N6)-METHYLTRANSFERASE"/>
    <property type="match status" value="1"/>
</dbReference>
<organism evidence="4 5">
    <name type="scientific">Methylocystis echinoides</name>
    <dbReference type="NCBI Taxonomy" id="29468"/>
    <lineage>
        <taxon>Bacteria</taxon>
        <taxon>Pseudomonadati</taxon>
        <taxon>Pseudomonadota</taxon>
        <taxon>Alphaproteobacteria</taxon>
        <taxon>Hyphomicrobiales</taxon>
        <taxon>Methylocystaceae</taxon>
        <taxon>Methylocystis</taxon>
    </lineage>
</organism>
<proteinExistence type="predicted"/>
<dbReference type="InterPro" id="IPR050210">
    <property type="entry name" value="tRNA_Adenine-N(6)_MTase"/>
</dbReference>